<keyword evidence="1" id="KW-0732">Signal</keyword>
<reference evidence="2" key="2">
    <citation type="submission" date="2021-04" db="EMBL/GenBank/DDBJ databases">
        <authorList>
            <person name="Gilroy R."/>
        </authorList>
    </citation>
    <scope>NUCLEOTIDE SEQUENCE</scope>
    <source>
        <strain evidence="2">MalCec1-1739</strain>
    </source>
</reference>
<evidence type="ECO:0000313" key="3">
    <source>
        <dbReference type="Proteomes" id="UP000787625"/>
    </source>
</evidence>
<dbReference type="InterPro" id="IPR011990">
    <property type="entry name" value="TPR-like_helical_dom_sf"/>
</dbReference>
<dbReference type="InterPro" id="IPR024302">
    <property type="entry name" value="SusD-like"/>
</dbReference>
<dbReference type="Pfam" id="PF12741">
    <property type="entry name" value="SusD-like"/>
    <property type="match status" value="1"/>
</dbReference>
<evidence type="ECO:0000256" key="1">
    <source>
        <dbReference type="SAM" id="SignalP"/>
    </source>
</evidence>
<feature type="chain" id="PRO_5038586271" evidence="1">
    <location>
        <begin position="21"/>
        <end position="603"/>
    </location>
</feature>
<comment type="caution">
    <text evidence="2">The sequence shown here is derived from an EMBL/GenBank/DDBJ whole genome shotgun (WGS) entry which is preliminary data.</text>
</comment>
<dbReference type="EMBL" id="DWUP01000114">
    <property type="protein sequence ID" value="HJD53130.1"/>
    <property type="molecule type" value="Genomic_DNA"/>
</dbReference>
<dbReference type="Gene3D" id="1.25.40.390">
    <property type="match status" value="1"/>
</dbReference>
<accession>A0A9D2UIN3</accession>
<evidence type="ECO:0000313" key="2">
    <source>
        <dbReference type="EMBL" id="HJD53130.1"/>
    </source>
</evidence>
<dbReference type="Proteomes" id="UP000787625">
    <property type="component" value="Unassembled WGS sequence"/>
</dbReference>
<keyword evidence="2" id="KW-0449">Lipoprotein</keyword>
<organism evidence="2 3">
    <name type="scientific">Candidatus Avibacteroides avistercoris</name>
    <dbReference type="NCBI Taxonomy" id="2840690"/>
    <lineage>
        <taxon>Bacteria</taxon>
        <taxon>Pseudomonadati</taxon>
        <taxon>Bacteroidota</taxon>
        <taxon>Bacteroidia</taxon>
        <taxon>Bacteroidales</taxon>
        <taxon>Bacteroidaceae</taxon>
        <taxon>Bacteroidaceae incertae sedis</taxon>
        <taxon>Candidatus Avibacteroides</taxon>
    </lineage>
</organism>
<sequence>MNTRHLKTSILLVAASLTFASCYDDMLTFNEDNNATGTGDGSYATELKSGEEISGYLKAAEGYVVDNREHKYQYQHSLHVQDFAGYMSVPHNFEGRIASSFAFNNDFASGPYANFQWVAQQVVPVINTQKTMPEYAPLYAMGKLMYAQSAYDVAVVHGPVPFDDYLALKETHPLNYEKQSEVFVKILAMIDDAIADIETYQAGPDSEVDNLIVMTDEATKESDAASIIEEWRKYGNSMKLRIAMTCKKVQGFTYEGKTMQQVAEEAVASGVFEYGDYGMGLTCGPDQEWGVHPLYKIANNWVDTRLNASYHNILVRCGADKLLEYFFVKNTADLYNNRKQLVATNGTQYMSMRSGVYLRDKSNDQDYILYSRFTNFMQGEPLYWMKAEEVMFLRAEGALYGWSMGGDPEQFYEEGIRQFLTRHGYGDSDVDAYLTNRGAGADIDNPDYQYIDWYDSDNNLSTWDGMYLLNNGYGPTDTNKYSSGDMPDGSSRSMEEVSLEKIMTQKWIAMYPMSNIAWTDIRRTGYPRLVPPVTGAYQDADGSIDENTYVRRLPYSYGTDTAVKDEIETVAVPVLNEETSSSVTGNRQGVRLWWDVEGVGNFD</sequence>
<dbReference type="PROSITE" id="PS51257">
    <property type="entry name" value="PROKAR_LIPOPROTEIN"/>
    <property type="match status" value="1"/>
</dbReference>
<proteinExistence type="predicted"/>
<name>A0A9D2UIN3_9BACT</name>
<protein>
    <submittedName>
        <fullName evidence="2">SusD/RagB family nutrient-binding outer membrane lipoprotein</fullName>
    </submittedName>
</protein>
<reference evidence="2" key="1">
    <citation type="journal article" date="2021" name="PeerJ">
        <title>Extensive microbial diversity within the chicken gut microbiome revealed by metagenomics and culture.</title>
        <authorList>
            <person name="Gilroy R."/>
            <person name="Ravi A."/>
            <person name="Getino M."/>
            <person name="Pursley I."/>
            <person name="Horton D.L."/>
            <person name="Alikhan N.F."/>
            <person name="Baker D."/>
            <person name="Gharbi K."/>
            <person name="Hall N."/>
            <person name="Watson M."/>
            <person name="Adriaenssens E.M."/>
            <person name="Foster-Nyarko E."/>
            <person name="Jarju S."/>
            <person name="Secka A."/>
            <person name="Antonio M."/>
            <person name="Oren A."/>
            <person name="Chaudhuri R.R."/>
            <person name="La Ragione R."/>
            <person name="Hildebrand F."/>
            <person name="Pallen M.J."/>
        </authorList>
    </citation>
    <scope>NUCLEOTIDE SEQUENCE</scope>
    <source>
        <strain evidence="2">MalCec1-1739</strain>
    </source>
</reference>
<dbReference type="SUPFAM" id="SSF48452">
    <property type="entry name" value="TPR-like"/>
    <property type="match status" value="1"/>
</dbReference>
<gene>
    <name evidence="2" type="ORF">IAA93_05345</name>
</gene>
<dbReference type="AlphaFoldDB" id="A0A9D2UIN3"/>
<feature type="signal peptide" evidence="1">
    <location>
        <begin position="1"/>
        <end position="20"/>
    </location>
</feature>